<accession>A0AAD1XY78</accession>
<sequence length="55" mass="6271">MTICPEFLAIRLEKFAIKSKSLFIDQSIQTSLFAAFVRVSSLNPSLQLGFSPWHR</sequence>
<dbReference type="EMBL" id="CAMPGE010023847">
    <property type="protein sequence ID" value="CAI2381733.1"/>
    <property type="molecule type" value="Genomic_DNA"/>
</dbReference>
<proteinExistence type="predicted"/>
<protein>
    <submittedName>
        <fullName evidence="1">Uncharacterized protein</fullName>
    </submittedName>
</protein>
<dbReference type="Proteomes" id="UP001295684">
    <property type="component" value="Unassembled WGS sequence"/>
</dbReference>
<keyword evidence="2" id="KW-1185">Reference proteome</keyword>
<reference evidence="1" key="1">
    <citation type="submission" date="2023-07" db="EMBL/GenBank/DDBJ databases">
        <authorList>
            <consortium name="AG Swart"/>
            <person name="Singh M."/>
            <person name="Singh A."/>
            <person name="Seah K."/>
            <person name="Emmerich C."/>
        </authorList>
    </citation>
    <scope>NUCLEOTIDE SEQUENCE</scope>
    <source>
        <strain evidence="1">DP1</strain>
    </source>
</reference>
<evidence type="ECO:0000313" key="1">
    <source>
        <dbReference type="EMBL" id="CAI2381733.1"/>
    </source>
</evidence>
<dbReference type="AlphaFoldDB" id="A0AAD1XY78"/>
<evidence type="ECO:0000313" key="2">
    <source>
        <dbReference type="Proteomes" id="UP001295684"/>
    </source>
</evidence>
<gene>
    <name evidence="1" type="ORF">ECRASSUSDP1_LOCUS23192</name>
</gene>
<name>A0AAD1XY78_EUPCR</name>
<comment type="caution">
    <text evidence="1">The sequence shown here is derived from an EMBL/GenBank/DDBJ whole genome shotgun (WGS) entry which is preliminary data.</text>
</comment>
<organism evidence="1 2">
    <name type="scientific">Euplotes crassus</name>
    <dbReference type="NCBI Taxonomy" id="5936"/>
    <lineage>
        <taxon>Eukaryota</taxon>
        <taxon>Sar</taxon>
        <taxon>Alveolata</taxon>
        <taxon>Ciliophora</taxon>
        <taxon>Intramacronucleata</taxon>
        <taxon>Spirotrichea</taxon>
        <taxon>Hypotrichia</taxon>
        <taxon>Euplotida</taxon>
        <taxon>Euplotidae</taxon>
        <taxon>Moneuplotes</taxon>
    </lineage>
</organism>